<dbReference type="RefSeq" id="XP_019050124.2">
    <property type="nucleotide sequence ID" value="XM_019187246.2"/>
</dbReference>
<feature type="region of interest" description="Disordered" evidence="1">
    <location>
        <begin position="149"/>
        <end position="203"/>
    </location>
</feature>
<gene>
    <name evidence="2" type="ORF">I302_00545</name>
</gene>
<reference evidence="2" key="2">
    <citation type="submission" date="2014-01" db="EMBL/GenBank/DDBJ databases">
        <title>Evolution of pathogenesis and genome organization in the Tremellales.</title>
        <authorList>
            <person name="Cuomo C."/>
            <person name="Litvintseva A."/>
            <person name="Heitman J."/>
            <person name="Chen Y."/>
            <person name="Sun S."/>
            <person name="Springer D."/>
            <person name="Dromer F."/>
            <person name="Young S."/>
            <person name="Zeng Q."/>
            <person name="Chapman S."/>
            <person name="Gujja S."/>
            <person name="Saif S."/>
            <person name="Birren B."/>
        </authorList>
    </citation>
    <scope>NUCLEOTIDE SEQUENCE</scope>
    <source>
        <strain evidence="2">CBS 10118</strain>
    </source>
</reference>
<organism evidence="2">
    <name type="scientific">Kwoniella bestiolae CBS 10118</name>
    <dbReference type="NCBI Taxonomy" id="1296100"/>
    <lineage>
        <taxon>Eukaryota</taxon>
        <taxon>Fungi</taxon>
        <taxon>Dikarya</taxon>
        <taxon>Basidiomycota</taxon>
        <taxon>Agaricomycotina</taxon>
        <taxon>Tremellomycetes</taxon>
        <taxon>Tremellales</taxon>
        <taxon>Cryptococcaceae</taxon>
        <taxon>Kwoniella</taxon>
    </lineage>
</organism>
<proteinExistence type="predicted"/>
<sequence>MRKDVENTVLSNKAQSIIDSAQRSTIKTIQKERSRLIKSLNRYDTFKVPSVRSGAMTFLDKATWDLLKLGELADLDTGHLIHHKGQTARTASGSDLVRDTVITGEEDLPSATRKFQDSYAEYKQNSYGDKVTWADFEAIIPELVSAAGPLQAEARENPPSAFEDSSGDEKSSSAEDGETTNAGGSHLQPDRTWAEVARGKSGK</sequence>
<dbReference type="KEGG" id="kbi:30204944"/>
<dbReference type="VEuPathDB" id="FungiDB:I302_00545"/>
<dbReference type="GeneID" id="30204944"/>
<accession>A0A1B9GDF2</accession>
<name>A0A1B9GDF2_9TREE</name>
<evidence type="ECO:0000256" key="1">
    <source>
        <dbReference type="SAM" id="MobiDB-lite"/>
    </source>
</evidence>
<protein>
    <submittedName>
        <fullName evidence="2">Uncharacterized protein</fullName>
    </submittedName>
</protein>
<dbReference type="EMBL" id="KI894018">
    <property type="protein sequence ID" value="OCF29054.1"/>
    <property type="molecule type" value="Genomic_DNA"/>
</dbReference>
<evidence type="ECO:0000313" key="2">
    <source>
        <dbReference type="EMBL" id="OCF29054.1"/>
    </source>
</evidence>
<dbReference type="AlphaFoldDB" id="A0A1B9GDF2"/>
<reference evidence="2" key="1">
    <citation type="submission" date="2013-07" db="EMBL/GenBank/DDBJ databases">
        <title>The Genome Sequence of Cryptococcus bestiolae CBS10118.</title>
        <authorList>
            <consortium name="The Broad Institute Genome Sequencing Platform"/>
            <person name="Cuomo C."/>
            <person name="Litvintseva A."/>
            <person name="Chen Y."/>
            <person name="Heitman J."/>
            <person name="Sun S."/>
            <person name="Springer D."/>
            <person name="Dromer F."/>
            <person name="Young S.K."/>
            <person name="Zeng Q."/>
            <person name="Gargeya S."/>
            <person name="Fitzgerald M."/>
            <person name="Abouelleil A."/>
            <person name="Alvarado L."/>
            <person name="Berlin A.M."/>
            <person name="Chapman S.B."/>
            <person name="Dewar J."/>
            <person name="Goldberg J."/>
            <person name="Griggs A."/>
            <person name="Gujja S."/>
            <person name="Hansen M."/>
            <person name="Howarth C."/>
            <person name="Imamovic A."/>
            <person name="Larimer J."/>
            <person name="McCowan C."/>
            <person name="Murphy C."/>
            <person name="Pearson M."/>
            <person name="Priest M."/>
            <person name="Roberts A."/>
            <person name="Saif S."/>
            <person name="Shea T."/>
            <person name="Sykes S."/>
            <person name="Wortman J."/>
            <person name="Nusbaum C."/>
            <person name="Birren B."/>
        </authorList>
    </citation>
    <scope>NUCLEOTIDE SEQUENCE [LARGE SCALE GENOMIC DNA]</scope>
    <source>
        <strain evidence="2">CBS 10118</strain>
    </source>
</reference>